<evidence type="ECO:0000256" key="5">
    <source>
        <dbReference type="ARBA" id="ARBA00023277"/>
    </source>
</evidence>
<dbReference type="GO" id="GO:0046872">
    <property type="term" value="F:metal ion binding"/>
    <property type="evidence" value="ECO:0007669"/>
    <property type="project" value="UniProtKB-KW"/>
</dbReference>
<dbReference type="OMA" id="RIMRVDQ"/>
<dbReference type="GO" id="GO:0005975">
    <property type="term" value="P:carbohydrate metabolic process"/>
    <property type="evidence" value="ECO:0007669"/>
    <property type="project" value="InterPro"/>
</dbReference>
<evidence type="ECO:0000259" key="8">
    <source>
        <dbReference type="PROSITE" id="PS51677"/>
    </source>
</evidence>
<organism evidence="9 10">
    <name type="scientific">Pyronema omphalodes (strain CBS 100304)</name>
    <name type="common">Pyronema confluens</name>
    <dbReference type="NCBI Taxonomy" id="1076935"/>
    <lineage>
        <taxon>Eukaryota</taxon>
        <taxon>Fungi</taxon>
        <taxon>Dikarya</taxon>
        <taxon>Ascomycota</taxon>
        <taxon>Pezizomycotina</taxon>
        <taxon>Pezizomycetes</taxon>
        <taxon>Pezizales</taxon>
        <taxon>Pyronemataceae</taxon>
        <taxon>Pyronema</taxon>
    </lineage>
</organism>
<evidence type="ECO:0000256" key="1">
    <source>
        <dbReference type="ARBA" id="ARBA00001941"/>
    </source>
</evidence>
<feature type="signal peptide" evidence="7">
    <location>
        <begin position="1"/>
        <end position="16"/>
    </location>
</feature>
<name>U4L9E3_PYROM</name>
<keyword evidence="10" id="KW-1185">Reference proteome</keyword>
<sequence length="393" mass="43020">MLSPLFLLSLVGLSTQLVIDKFASPDSNALGNWHGCDEGDGITCTFGSGKLTVKATDTDYSFYTQLNGGCQDVTGMNSQYLHVKISGSSDFSIALQQNNPSCDETLSPYPQTWDIVYAPDYTVNGDIYVPLSHFNINKQKAVGFAFKAFRSTTATTFSLVEIVTSLPSGRTVPAKKPTGPLIFQCTRPNSIAFGIDDGVPELAQRTMQIIKDAGIKVTFFTVGSALTDPEGNFTAIYKEALDRGHQVALHSMTHPKLEGLIPASKIDQEFQQSLSTVQQKLGSRVSTKYFRAPYGTDGALTRQKLETAVGGGSRVINWSIDIEDWLWGESSTPEKQVEAVKRDIARGGNLFVSHYLYPSTVEYFPEFIRLAKATGKQIMRVDQCLEDPNAPPL</sequence>
<dbReference type="PANTHER" id="PTHR46471:SF6">
    <property type="entry name" value="GLYCOSYL HYDROLASE"/>
    <property type="match status" value="1"/>
</dbReference>
<proteinExistence type="predicted"/>
<dbReference type="Gene3D" id="3.20.20.370">
    <property type="entry name" value="Glycoside hydrolase/deacetylase"/>
    <property type="match status" value="1"/>
</dbReference>
<dbReference type="PROSITE" id="PS51677">
    <property type="entry name" value="NODB"/>
    <property type="match status" value="1"/>
</dbReference>
<accession>U4L9E3</accession>
<keyword evidence="6" id="KW-0170">Cobalt</keyword>
<evidence type="ECO:0000313" key="9">
    <source>
        <dbReference type="EMBL" id="CCX15042.1"/>
    </source>
</evidence>
<keyword evidence="3 7" id="KW-0732">Signal</keyword>
<reference evidence="9 10" key="1">
    <citation type="journal article" date="2013" name="PLoS Genet.">
        <title>The genome and development-dependent transcriptomes of Pyronema confluens: a window into fungal evolution.</title>
        <authorList>
            <person name="Traeger S."/>
            <person name="Altegoer F."/>
            <person name="Freitag M."/>
            <person name="Gabaldon T."/>
            <person name="Kempken F."/>
            <person name="Kumar A."/>
            <person name="Marcet-Houben M."/>
            <person name="Poggeler S."/>
            <person name="Stajich J.E."/>
            <person name="Nowrousian M."/>
        </authorList>
    </citation>
    <scope>NUCLEOTIDE SEQUENCE [LARGE SCALE GENOMIC DNA]</scope>
    <source>
        <strain evidence="10">CBS 100304</strain>
        <tissue evidence="9">Vegetative mycelium</tissue>
    </source>
</reference>
<dbReference type="Pfam" id="PF01522">
    <property type="entry name" value="Polysacc_deac_1"/>
    <property type="match status" value="1"/>
</dbReference>
<evidence type="ECO:0000313" key="10">
    <source>
        <dbReference type="Proteomes" id="UP000018144"/>
    </source>
</evidence>
<protein>
    <submittedName>
        <fullName evidence="9">Similar to Putative polysaccharide deacetylase yheN acc. no. O07596</fullName>
    </submittedName>
</protein>
<evidence type="ECO:0000256" key="4">
    <source>
        <dbReference type="ARBA" id="ARBA00022801"/>
    </source>
</evidence>
<dbReference type="InterPro" id="IPR011330">
    <property type="entry name" value="Glyco_hydro/deAcase_b/a-brl"/>
</dbReference>
<dbReference type="EMBL" id="HF936128">
    <property type="protein sequence ID" value="CCX15042.1"/>
    <property type="molecule type" value="Genomic_DNA"/>
</dbReference>
<keyword evidence="4" id="KW-0378">Hydrolase</keyword>
<dbReference type="InterPro" id="IPR002509">
    <property type="entry name" value="NODB_dom"/>
</dbReference>
<dbReference type="AlphaFoldDB" id="U4L9E3"/>
<dbReference type="CDD" id="cd10917">
    <property type="entry name" value="CE4_NodB_like_6s_7s"/>
    <property type="match status" value="1"/>
</dbReference>
<keyword evidence="2" id="KW-0479">Metal-binding</keyword>
<dbReference type="STRING" id="1076935.U4L9E3"/>
<evidence type="ECO:0000256" key="6">
    <source>
        <dbReference type="ARBA" id="ARBA00023285"/>
    </source>
</evidence>
<dbReference type="OrthoDB" id="2128708at2759"/>
<comment type="cofactor">
    <cofactor evidence="1">
        <name>Co(2+)</name>
        <dbReference type="ChEBI" id="CHEBI:48828"/>
    </cofactor>
</comment>
<dbReference type="GO" id="GO:0016810">
    <property type="term" value="F:hydrolase activity, acting on carbon-nitrogen (but not peptide) bonds"/>
    <property type="evidence" value="ECO:0007669"/>
    <property type="project" value="InterPro"/>
</dbReference>
<gene>
    <name evidence="9" type="ORF">PCON_01306</name>
</gene>
<feature type="domain" description="NodB homology" evidence="8">
    <location>
        <begin position="189"/>
        <end position="379"/>
    </location>
</feature>
<evidence type="ECO:0000256" key="2">
    <source>
        <dbReference type="ARBA" id="ARBA00022723"/>
    </source>
</evidence>
<dbReference type="eggNOG" id="ENOG502S8H7">
    <property type="taxonomic scope" value="Eukaryota"/>
</dbReference>
<dbReference type="SUPFAM" id="SSF88713">
    <property type="entry name" value="Glycoside hydrolase/deacetylase"/>
    <property type="match status" value="1"/>
</dbReference>
<dbReference type="PANTHER" id="PTHR46471">
    <property type="entry name" value="CHITIN DEACETYLASE"/>
    <property type="match status" value="1"/>
</dbReference>
<evidence type="ECO:0000256" key="7">
    <source>
        <dbReference type="SAM" id="SignalP"/>
    </source>
</evidence>
<feature type="chain" id="PRO_5004652044" evidence="7">
    <location>
        <begin position="17"/>
        <end position="393"/>
    </location>
</feature>
<keyword evidence="5" id="KW-0119">Carbohydrate metabolism</keyword>
<dbReference type="Proteomes" id="UP000018144">
    <property type="component" value="Unassembled WGS sequence"/>
</dbReference>
<evidence type="ECO:0000256" key="3">
    <source>
        <dbReference type="ARBA" id="ARBA00022729"/>
    </source>
</evidence>